<feature type="domain" description="Alpha galactosidase C-terminal" evidence="7">
    <location>
        <begin position="607"/>
        <end position="682"/>
    </location>
</feature>
<dbReference type="Pfam" id="PF17801">
    <property type="entry name" value="Melibiase_C"/>
    <property type="match status" value="1"/>
</dbReference>
<evidence type="ECO:0000256" key="4">
    <source>
        <dbReference type="ARBA" id="ARBA00022729"/>
    </source>
</evidence>
<dbReference type="SUPFAM" id="SSF51445">
    <property type="entry name" value="(Trans)glycosidases"/>
    <property type="match status" value="2"/>
</dbReference>
<keyword evidence="4" id="KW-0732">Signal</keyword>
<dbReference type="InterPro" id="IPR002241">
    <property type="entry name" value="Glyco_hydro_27"/>
</dbReference>
<evidence type="ECO:0000256" key="3">
    <source>
        <dbReference type="ARBA" id="ARBA00012755"/>
    </source>
</evidence>
<protein>
    <recommendedName>
        <fullName evidence="3">alpha-galactosidase</fullName>
        <ecNumber evidence="3">3.2.1.22</ecNumber>
    </recommendedName>
</protein>
<dbReference type="OMA" id="GMCATVE"/>
<keyword evidence="6" id="KW-0326">Glycosidase</keyword>
<proteinExistence type="inferred from homology"/>
<organism evidence="8">
    <name type="scientific">Triticum urartu</name>
    <name type="common">Red wild einkorn</name>
    <name type="synonym">Crithodium urartu</name>
    <dbReference type="NCBI Taxonomy" id="4572"/>
    <lineage>
        <taxon>Eukaryota</taxon>
        <taxon>Viridiplantae</taxon>
        <taxon>Streptophyta</taxon>
        <taxon>Embryophyta</taxon>
        <taxon>Tracheophyta</taxon>
        <taxon>Spermatophyta</taxon>
        <taxon>Magnoliopsida</taxon>
        <taxon>Liliopsida</taxon>
        <taxon>Poales</taxon>
        <taxon>Poaceae</taxon>
        <taxon>BOP clade</taxon>
        <taxon>Pooideae</taxon>
        <taxon>Triticodae</taxon>
        <taxon>Triticeae</taxon>
        <taxon>Triticinae</taxon>
        <taxon>Triticum</taxon>
    </lineage>
</organism>
<dbReference type="InterPro" id="IPR013780">
    <property type="entry name" value="Glyco_hydro_b"/>
</dbReference>
<dbReference type="CDD" id="cd14792">
    <property type="entry name" value="GH27"/>
    <property type="match status" value="1"/>
</dbReference>
<dbReference type="Gene3D" id="3.20.20.70">
    <property type="entry name" value="Aldolase class I"/>
    <property type="match status" value="2"/>
</dbReference>
<dbReference type="EC" id="3.2.1.22" evidence="3"/>
<dbReference type="Gene3D" id="2.60.40.1180">
    <property type="entry name" value="Golgi alpha-mannosidase II"/>
    <property type="match status" value="1"/>
</dbReference>
<sequence length="685" mass="75421">MAGMLCVALLLTSLIWSATPTAGLAGDGHRQQQLTALPPRGWNSYDSFSWIIDEAAFLDNARIIANRLLPHGYQYAVIDFLWYRTIAAGSGVGAYGFDSMDQWGRPYPDPQRFPSGRGGGGFRPIADKVHATGLKFGIHLMNGISTQAVNANMPILDVRTRFPSGRGGGGFRPIADKVHATGLKFGIHLMNGISTQAVNANMPILDVRTGKAYVENGRQWRARDIGLTHRTCAWMPKGFMSVNTDLGAGRAFLRSLYRQYADWGVDFVKLDCIFGTDYSPKEIVTVSEILKELERPVVLSISPGTAVTPALAENITQHVDMYRVTGDDWDSWKDVRPHFDVARSFAAANKIGAPGLRGRSWPDLDMLPFGWLTDAGANQGPHRTTSLTFDEQTTQMVLWSMAKSPLMYGGDLRRLDDRTFNLITHPTLLKINHHTRNNMEFGYIHSERASKPDEQSDLSKSGYPIDVTNNGGMVLGLSTCSDKSAGGWHSSSEDRICRSYGIQNGNASFCKSKAKLLPTSDGVTMSSEEDQAKFHLADIDTDDGCLDASVSPWRTSSASQTPMFSACERHTKQVWELTENGQLVSSYSGLCATMQSSKEGENETTGARAWTAIGDKGEIYVAIFNLDTARRKITVSVPDLEKVVRRKLARCTCTEVWSRKRWSVMKGGISAVVTSHGSMLFEIRC</sequence>
<dbReference type="PANTHER" id="PTHR11452:SF76">
    <property type="entry name" value="MELIBIASE A"/>
    <property type="match status" value="1"/>
</dbReference>
<dbReference type="InterPro" id="IPR041233">
    <property type="entry name" value="Melibiase_C"/>
</dbReference>
<dbReference type="Pfam" id="PF16499">
    <property type="entry name" value="Melibiase_2"/>
    <property type="match status" value="1"/>
</dbReference>
<dbReference type="InterPro" id="IPR017853">
    <property type="entry name" value="GH"/>
</dbReference>
<comment type="similarity">
    <text evidence="2">Belongs to the glycosyl hydrolase 27 family.</text>
</comment>
<comment type="catalytic activity">
    <reaction evidence="1">
        <text>Hydrolysis of terminal, non-reducing alpha-D-galactose residues in alpha-D-galactosides, including galactose oligosaccharides, galactomannans and galactolipids.</text>
        <dbReference type="EC" id="3.2.1.22"/>
    </reaction>
</comment>
<keyword evidence="5" id="KW-0378">Hydrolase</keyword>
<dbReference type="InterPro" id="IPR035992">
    <property type="entry name" value="Ricin_B-like_lectins"/>
</dbReference>
<evidence type="ECO:0000313" key="8">
    <source>
        <dbReference type="EMBL" id="EMS56825.1"/>
    </source>
</evidence>
<dbReference type="STRING" id="4572.M7ZWN6"/>
<dbReference type="EMBL" id="KD153703">
    <property type="protein sequence ID" value="EMS56825.1"/>
    <property type="molecule type" value="Genomic_DNA"/>
</dbReference>
<dbReference type="SUPFAM" id="SSF50370">
    <property type="entry name" value="Ricin B-like lectins"/>
    <property type="match status" value="1"/>
</dbReference>
<evidence type="ECO:0000259" key="7">
    <source>
        <dbReference type="Pfam" id="PF17801"/>
    </source>
</evidence>
<evidence type="ECO:0000256" key="6">
    <source>
        <dbReference type="ARBA" id="ARBA00023295"/>
    </source>
</evidence>
<evidence type="ECO:0000256" key="2">
    <source>
        <dbReference type="ARBA" id="ARBA00009743"/>
    </source>
</evidence>
<accession>M7ZWN6</accession>
<reference evidence="8" key="1">
    <citation type="journal article" date="2013" name="Nature">
        <title>Draft genome of the wheat A-genome progenitor Triticum urartu.</title>
        <authorList>
            <person name="Ling H.Q."/>
            <person name="Zhao S."/>
            <person name="Liu D."/>
            <person name="Wang J."/>
            <person name="Sun H."/>
            <person name="Zhang C."/>
            <person name="Fan H."/>
            <person name="Li D."/>
            <person name="Dong L."/>
            <person name="Tao Y."/>
            <person name="Gao C."/>
            <person name="Wu H."/>
            <person name="Li Y."/>
            <person name="Cui Y."/>
            <person name="Guo X."/>
            <person name="Zheng S."/>
            <person name="Wang B."/>
            <person name="Yu K."/>
            <person name="Liang Q."/>
            <person name="Yang W."/>
            <person name="Lou X."/>
            <person name="Chen J."/>
            <person name="Feng M."/>
            <person name="Jian J."/>
            <person name="Zhang X."/>
            <person name="Luo G."/>
            <person name="Jiang Y."/>
            <person name="Liu J."/>
            <person name="Wang Z."/>
            <person name="Sha Y."/>
            <person name="Zhang B."/>
            <person name="Wu H."/>
            <person name="Tang D."/>
            <person name="Shen Q."/>
            <person name="Xue P."/>
            <person name="Zou S."/>
            <person name="Wang X."/>
            <person name="Liu X."/>
            <person name="Wang F."/>
            <person name="Yang Y."/>
            <person name="An X."/>
            <person name="Dong Z."/>
            <person name="Zhang K."/>
            <person name="Zhang X."/>
            <person name="Luo M.C."/>
            <person name="Dvorak J."/>
            <person name="Tong Y."/>
            <person name="Wang J."/>
            <person name="Yang H."/>
            <person name="Li Z."/>
            <person name="Wang D."/>
            <person name="Zhang A."/>
            <person name="Wang J."/>
        </authorList>
    </citation>
    <scope>NUCLEOTIDE SEQUENCE</scope>
</reference>
<dbReference type="PANTHER" id="PTHR11452">
    <property type="entry name" value="ALPHA-GALACTOSIDASE/ALPHA-N-ACETYLGALACTOSAMINIDASE"/>
    <property type="match status" value="1"/>
</dbReference>
<gene>
    <name evidence="8" type="ORF">TRIUR3_33797</name>
</gene>
<dbReference type="AlphaFoldDB" id="M7ZWN6"/>
<evidence type="ECO:0000256" key="1">
    <source>
        <dbReference type="ARBA" id="ARBA00001255"/>
    </source>
</evidence>
<dbReference type="GO" id="GO:0000272">
    <property type="term" value="P:polysaccharide catabolic process"/>
    <property type="evidence" value="ECO:0007669"/>
    <property type="project" value="UniProtKB-ARBA"/>
</dbReference>
<dbReference type="GO" id="GO:0004557">
    <property type="term" value="F:alpha-galactosidase activity"/>
    <property type="evidence" value="ECO:0007669"/>
    <property type="project" value="UniProtKB-EC"/>
</dbReference>
<dbReference type="InterPro" id="IPR013785">
    <property type="entry name" value="Aldolase_TIM"/>
</dbReference>
<evidence type="ECO:0000256" key="5">
    <source>
        <dbReference type="ARBA" id="ARBA00022801"/>
    </source>
</evidence>
<dbReference type="SUPFAM" id="SSF51011">
    <property type="entry name" value="Glycosyl hydrolase domain"/>
    <property type="match status" value="1"/>
</dbReference>
<name>M7ZWN6_TRIUA</name>
<dbReference type="eggNOG" id="KOG2366">
    <property type="taxonomic scope" value="Eukaryota"/>
</dbReference>